<evidence type="ECO:0000256" key="4">
    <source>
        <dbReference type="ARBA" id="ARBA00022801"/>
    </source>
</evidence>
<protein>
    <submittedName>
        <fullName evidence="9">Putative ribonuclease 3</fullName>
    </submittedName>
</protein>
<dbReference type="InterPro" id="IPR036389">
    <property type="entry name" value="RNase_III_sf"/>
</dbReference>
<comment type="similarity">
    <text evidence="1">Belongs to the ribonuclease III family.</text>
</comment>
<reference evidence="9 10" key="1">
    <citation type="journal article" date="2017" name="Mol. Biol. Evol.">
        <title>The 4-celled Tetrabaena socialis nuclear genome reveals the essential components for genetic control of cell number at the origin of multicellularity in the volvocine lineage.</title>
        <authorList>
            <person name="Featherston J."/>
            <person name="Arakaki Y."/>
            <person name="Hanschen E.R."/>
            <person name="Ferris P.J."/>
            <person name="Michod R.E."/>
            <person name="Olson B.J.S.C."/>
            <person name="Nozaki H."/>
            <person name="Durand P.M."/>
        </authorList>
    </citation>
    <scope>NUCLEOTIDE SEQUENCE [LARGE SCALE GENOMIC DNA]</scope>
    <source>
        <strain evidence="9 10">NIES-571</strain>
    </source>
</reference>
<evidence type="ECO:0000313" key="10">
    <source>
        <dbReference type="Proteomes" id="UP000236333"/>
    </source>
</evidence>
<sequence length="267" mass="30492">MSESAPFNPANRLITREEIRALLSKYGVHCTTELDDCTEYYKSMVHRSYCTRKNENFISGNIQCPSNCMPLQEESNERLELLGDAVLNLVVAEYLFERFPTENEGFLTRLRSKIVNGQMLSELSLMVGLDKYVIISKQIEENDGRRNRKVLEDCFESFLGAMYMTLAFAKTRTWFVTFLEENVDVTELVLTQNNHKDMLSKYLQHNYNSQPRFSDDARSQGSGFRVIVKDAKNTVIGAGSGATRKMAEEQAAKTALRYYGVAVYETS</sequence>
<dbReference type="PROSITE" id="PS50137">
    <property type="entry name" value="DS_RBD"/>
    <property type="match status" value="1"/>
</dbReference>
<keyword evidence="3" id="KW-0255">Endonuclease</keyword>
<keyword evidence="4" id="KW-0378">Hydrolase</keyword>
<evidence type="ECO:0000259" key="8">
    <source>
        <dbReference type="PROSITE" id="PS50142"/>
    </source>
</evidence>
<dbReference type="InterPro" id="IPR000999">
    <property type="entry name" value="RNase_III_dom"/>
</dbReference>
<keyword evidence="2" id="KW-0540">Nuclease</keyword>
<dbReference type="SUPFAM" id="SSF54768">
    <property type="entry name" value="dsRNA-binding domain-like"/>
    <property type="match status" value="1"/>
</dbReference>
<dbReference type="CDD" id="cd00593">
    <property type="entry name" value="RIBOc"/>
    <property type="match status" value="1"/>
</dbReference>
<dbReference type="EMBL" id="PGGS01002412">
    <property type="protein sequence ID" value="PNG99642.1"/>
    <property type="molecule type" value="Genomic_DNA"/>
</dbReference>
<evidence type="ECO:0000256" key="3">
    <source>
        <dbReference type="ARBA" id="ARBA00022759"/>
    </source>
</evidence>
<dbReference type="OrthoDB" id="416741at2759"/>
<evidence type="ECO:0000256" key="2">
    <source>
        <dbReference type="ARBA" id="ARBA00022722"/>
    </source>
</evidence>
<dbReference type="PROSITE" id="PS50142">
    <property type="entry name" value="RNASE_3_2"/>
    <property type="match status" value="1"/>
</dbReference>
<dbReference type="Gene3D" id="1.10.1520.10">
    <property type="entry name" value="Ribonuclease III domain"/>
    <property type="match status" value="1"/>
</dbReference>
<dbReference type="SMART" id="SM00535">
    <property type="entry name" value="RIBOc"/>
    <property type="match status" value="1"/>
</dbReference>
<gene>
    <name evidence="9" type="ORF">TSOC_014577</name>
</gene>
<dbReference type="GO" id="GO:0010468">
    <property type="term" value="P:regulation of gene expression"/>
    <property type="evidence" value="ECO:0007669"/>
    <property type="project" value="TreeGrafter"/>
</dbReference>
<dbReference type="Pfam" id="PF00035">
    <property type="entry name" value="dsrm"/>
    <property type="match status" value="1"/>
</dbReference>
<dbReference type="PANTHER" id="PTHR11207:SF0">
    <property type="entry name" value="RIBONUCLEASE 3"/>
    <property type="match status" value="1"/>
</dbReference>
<comment type="caution">
    <text evidence="9">The sequence shown here is derived from an EMBL/GenBank/DDBJ whole genome shotgun (WGS) entry which is preliminary data.</text>
</comment>
<dbReference type="Gene3D" id="3.30.160.20">
    <property type="match status" value="1"/>
</dbReference>
<dbReference type="Pfam" id="PF14622">
    <property type="entry name" value="Ribonucleas_3_3"/>
    <property type="match status" value="1"/>
</dbReference>
<dbReference type="Proteomes" id="UP000236333">
    <property type="component" value="Unassembled WGS sequence"/>
</dbReference>
<dbReference type="InterPro" id="IPR011907">
    <property type="entry name" value="RNase_III"/>
</dbReference>
<dbReference type="AlphaFoldDB" id="A0A2J7ZH89"/>
<feature type="domain" description="RNase III" evidence="8">
    <location>
        <begin position="19"/>
        <end position="167"/>
    </location>
</feature>
<feature type="domain" description="DRBM" evidence="7">
    <location>
        <begin position="194"/>
        <end position="261"/>
    </location>
</feature>
<dbReference type="PANTHER" id="PTHR11207">
    <property type="entry name" value="RIBONUCLEASE III"/>
    <property type="match status" value="1"/>
</dbReference>
<proteinExistence type="inferred from homology"/>
<name>A0A2J7ZH89_9CHLO</name>
<dbReference type="GO" id="GO:0004525">
    <property type="term" value="F:ribonuclease III activity"/>
    <property type="evidence" value="ECO:0007669"/>
    <property type="project" value="InterPro"/>
</dbReference>
<dbReference type="SUPFAM" id="SSF69065">
    <property type="entry name" value="RNase III domain-like"/>
    <property type="match status" value="1"/>
</dbReference>
<evidence type="ECO:0000313" key="9">
    <source>
        <dbReference type="EMBL" id="PNG99642.1"/>
    </source>
</evidence>
<evidence type="ECO:0000256" key="6">
    <source>
        <dbReference type="PROSITE-ProRule" id="PRU00266"/>
    </source>
</evidence>
<dbReference type="GO" id="GO:0006364">
    <property type="term" value="P:rRNA processing"/>
    <property type="evidence" value="ECO:0007669"/>
    <property type="project" value="InterPro"/>
</dbReference>
<organism evidence="9 10">
    <name type="scientific">Tetrabaena socialis</name>
    <dbReference type="NCBI Taxonomy" id="47790"/>
    <lineage>
        <taxon>Eukaryota</taxon>
        <taxon>Viridiplantae</taxon>
        <taxon>Chlorophyta</taxon>
        <taxon>core chlorophytes</taxon>
        <taxon>Chlorophyceae</taxon>
        <taxon>CS clade</taxon>
        <taxon>Chlamydomonadales</taxon>
        <taxon>Tetrabaenaceae</taxon>
        <taxon>Tetrabaena</taxon>
    </lineage>
</organism>
<keyword evidence="10" id="KW-1185">Reference proteome</keyword>
<accession>A0A2J7ZH89</accession>
<evidence type="ECO:0000256" key="5">
    <source>
        <dbReference type="ARBA" id="ARBA00022884"/>
    </source>
</evidence>
<evidence type="ECO:0000259" key="7">
    <source>
        <dbReference type="PROSITE" id="PS50137"/>
    </source>
</evidence>
<dbReference type="GO" id="GO:0003725">
    <property type="term" value="F:double-stranded RNA binding"/>
    <property type="evidence" value="ECO:0007669"/>
    <property type="project" value="TreeGrafter"/>
</dbReference>
<dbReference type="InterPro" id="IPR014720">
    <property type="entry name" value="dsRBD_dom"/>
</dbReference>
<evidence type="ECO:0000256" key="1">
    <source>
        <dbReference type="ARBA" id="ARBA00010183"/>
    </source>
</evidence>
<dbReference type="HAMAP" id="MF_00104">
    <property type="entry name" value="RNase_III"/>
    <property type="match status" value="1"/>
</dbReference>
<keyword evidence="5 6" id="KW-0694">RNA-binding</keyword>